<dbReference type="AlphaFoldDB" id="A0A9P5ZTZ4"/>
<sequence>MTILSFLVILSERFSANSDAHNRDQVPRSIDISYSGWAPDLALAIYDSKLASKFTIFPAWSWDILEYAPDFAAPLLTASSYSHTPSIKTVPVFPLSVHCLNSFIIIHNYYRTREKGLVYAFVFDQGRLTASQSKNIFHDLILTAAALSVRDDGHAFWKICRDCRGQLYTNSTAQEMLFESHYPLLDDDILLTSSKKASV</sequence>
<accession>A0A9P5ZTZ4</accession>
<feature type="chain" id="PRO_5040405656" evidence="1">
    <location>
        <begin position="19"/>
        <end position="199"/>
    </location>
</feature>
<name>A0A9P5ZTZ4_PLEER</name>
<feature type="signal peptide" evidence="1">
    <location>
        <begin position="1"/>
        <end position="18"/>
    </location>
</feature>
<evidence type="ECO:0000256" key="1">
    <source>
        <dbReference type="SAM" id="SignalP"/>
    </source>
</evidence>
<proteinExistence type="predicted"/>
<dbReference type="OrthoDB" id="10301359at2759"/>
<organism evidence="2 3">
    <name type="scientific">Pleurotus eryngii</name>
    <name type="common">Boletus of the steppes</name>
    <dbReference type="NCBI Taxonomy" id="5323"/>
    <lineage>
        <taxon>Eukaryota</taxon>
        <taxon>Fungi</taxon>
        <taxon>Dikarya</taxon>
        <taxon>Basidiomycota</taxon>
        <taxon>Agaricomycotina</taxon>
        <taxon>Agaricomycetes</taxon>
        <taxon>Agaricomycetidae</taxon>
        <taxon>Agaricales</taxon>
        <taxon>Pleurotineae</taxon>
        <taxon>Pleurotaceae</taxon>
        <taxon>Pleurotus</taxon>
    </lineage>
</organism>
<keyword evidence="1" id="KW-0732">Signal</keyword>
<reference evidence="2" key="1">
    <citation type="submission" date="2020-11" db="EMBL/GenBank/DDBJ databases">
        <authorList>
            <consortium name="DOE Joint Genome Institute"/>
            <person name="Ahrendt S."/>
            <person name="Riley R."/>
            <person name="Andreopoulos W."/>
            <person name="Labutti K."/>
            <person name="Pangilinan J."/>
            <person name="Ruiz-Duenas F.J."/>
            <person name="Barrasa J.M."/>
            <person name="Sanchez-Garcia M."/>
            <person name="Camarero S."/>
            <person name="Miyauchi S."/>
            <person name="Serrano A."/>
            <person name="Linde D."/>
            <person name="Babiker R."/>
            <person name="Drula E."/>
            <person name="Ayuso-Fernandez I."/>
            <person name="Pacheco R."/>
            <person name="Padilla G."/>
            <person name="Ferreira P."/>
            <person name="Barriuso J."/>
            <person name="Kellner H."/>
            <person name="Castanera R."/>
            <person name="Alfaro M."/>
            <person name="Ramirez L."/>
            <person name="Pisabarro A.G."/>
            <person name="Kuo A."/>
            <person name="Tritt A."/>
            <person name="Lipzen A."/>
            <person name="He G."/>
            <person name="Yan M."/>
            <person name="Ng V."/>
            <person name="Cullen D."/>
            <person name="Martin F."/>
            <person name="Rosso M.-N."/>
            <person name="Henrissat B."/>
            <person name="Hibbett D."/>
            <person name="Martinez A.T."/>
            <person name="Grigoriev I.V."/>
        </authorList>
    </citation>
    <scope>NUCLEOTIDE SEQUENCE</scope>
    <source>
        <strain evidence="2">ATCC 90797</strain>
    </source>
</reference>
<dbReference type="EMBL" id="MU154597">
    <property type="protein sequence ID" value="KAF9492660.1"/>
    <property type="molecule type" value="Genomic_DNA"/>
</dbReference>
<keyword evidence="3" id="KW-1185">Reference proteome</keyword>
<protein>
    <submittedName>
        <fullName evidence="2">Uncharacterized protein</fullName>
    </submittedName>
</protein>
<gene>
    <name evidence="2" type="ORF">BDN71DRAFT_1451123</name>
</gene>
<dbReference type="Proteomes" id="UP000807025">
    <property type="component" value="Unassembled WGS sequence"/>
</dbReference>
<evidence type="ECO:0000313" key="2">
    <source>
        <dbReference type="EMBL" id="KAF9492660.1"/>
    </source>
</evidence>
<evidence type="ECO:0000313" key="3">
    <source>
        <dbReference type="Proteomes" id="UP000807025"/>
    </source>
</evidence>
<comment type="caution">
    <text evidence="2">The sequence shown here is derived from an EMBL/GenBank/DDBJ whole genome shotgun (WGS) entry which is preliminary data.</text>
</comment>